<dbReference type="PROSITE" id="PS51084">
    <property type="entry name" value="HIT_2"/>
    <property type="match status" value="1"/>
</dbReference>
<dbReference type="HOGENOM" id="CLU_123330_2_0_4"/>
<dbReference type="Proteomes" id="UP000064007">
    <property type="component" value="Chromosome 1"/>
</dbReference>
<keyword evidence="4" id="KW-1185">Reference proteome</keyword>
<evidence type="ECO:0000256" key="1">
    <source>
        <dbReference type="PROSITE-ProRule" id="PRU00464"/>
    </source>
</evidence>
<dbReference type="OrthoDB" id="9799145at2"/>
<sequence>MTSCTICNLIEGEIIWSDNIIRVVLLDHQDYRGYCRVELISHTKEMTDLDEALQFKVMRCVFKVEEVLKKIFSPEKINLASLGNKTPHIHWHVIPRFKEDPHFPNSHWGEKLREGMHQAISTKEKKDLIQLLSQSLGQ</sequence>
<dbReference type="SUPFAM" id="SSF54197">
    <property type="entry name" value="HIT-like"/>
    <property type="match status" value="1"/>
</dbReference>
<dbReference type="GO" id="GO:0003824">
    <property type="term" value="F:catalytic activity"/>
    <property type="evidence" value="ECO:0007669"/>
    <property type="project" value="InterPro"/>
</dbReference>
<protein>
    <submittedName>
        <fullName evidence="3">Histidine triad (HIT) protein</fullName>
    </submittedName>
</protein>
<dbReference type="Gene3D" id="3.30.428.10">
    <property type="entry name" value="HIT-like"/>
    <property type="match status" value="1"/>
</dbReference>
<dbReference type="InterPro" id="IPR026026">
    <property type="entry name" value="HIT_Hint"/>
</dbReference>
<organism evidence="3 4">
    <name type="scientific">Candidatus Methylopumilus planktonicus</name>
    <dbReference type="NCBI Taxonomy" id="1581557"/>
    <lineage>
        <taxon>Bacteria</taxon>
        <taxon>Pseudomonadati</taxon>
        <taxon>Pseudomonadota</taxon>
        <taxon>Betaproteobacteria</taxon>
        <taxon>Nitrosomonadales</taxon>
        <taxon>Methylophilaceae</taxon>
        <taxon>Candidatus Methylopumilus</taxon>
    </lineage>
</organism>
<dbReference type="AlphaFoldDB" id="A0A0D6EXL7"/>
<evidence type="ECO:0000313" key="4">
    <source>
        <dbReference type="Proteomes" id="UP000064007"/>
    </source>
</evidence>
<dbReference type="RefSeq" id="WP_046488992.1">
    <property type="nucleotide sequence ID" value="NZ_CP040979.1"/>
</dbReference>
<feature type="domain" description="HIT" evidence="2">
    <location>
        <begin position="2"/>
        <end position="103"/>
    </location>
</feature>
<dbReference type="InterPro" id="IPR036265">
    <property type="entry name" value="HIT-like_sf"/>
</dbReference>
<accession>A0A0D6EXL7</accession>
<dbReference type="STRING" id="1581557.BN1208_1329"/>
<proteinExistence type="predicted"/>
<dbReference type="GeneID" id="99990639"/>
<name>A0A0D6EXL7_9PROT</name>
<gene>
    <name evidence="3" type="ORF">BN1208_1329</name>
</gene>
<evidence type="ECO:0000313" key="3">
    <source>
        <dbReference type="EMBL" id="CEZ20209.1"/>
    </source>
</evidence>
<evidence type="ECO:0000259" key="2">
    <source>
        <dbReference type="PROSITE" id="PS51084"/>
    </source>
</evidence>
<dbReference type="EMBL" id="LN827929">
    <property type="protein sequence ID" value="CEZ20209.1"/>
    <property type="molecule type" value="Genomic_DNA"/>
</dbReference>
<reference evidence="4" key="1">
    <citation type="submission" date="2014-12" db="EMBL/GenBank/DDBJ databases">
        <authorList>
            <person name="Salcher M.M."/>
        </authorList>
    </citation>
    <scope>NUCLEOTIDE SEQUENCE [LARGE SCALE GENOMIC DNA]</scope>
    <source>
        <strain evidence="4">MMS-10A-171</strain>
    </source>
</reference>
<feature type="short sequence motif" description="Histidine triad motif" evidence="1">
    <location>
        <begin position="88"/>
        <end position="92"/>
    </location>
</feature>
<dbReference type="Pfam" id="PF01230">
    <property type="entry name" value="HIT"/>
    <property type="match status" value="1"/>
</dbReference>
<dbReference type="KEGG" id="mbat:BN1208_1329"/>
<dbReference type="PIRSF" id="PIRSF000714">
    <property type="entry name" value="HIT"/>
    <property type="match status" value="1"/>
</dbReference>
<dbReference type="InterPro" id="IPR011146">
    <property type="entry name" value="HIT-like"/>
</dbReference>